<evidence type="ECO:0000259" key="3">
    <source>
        <dbReference type="PROSITE" id="PS50977"/>
    </source>
</evidence>
<keyword evidence="5" id="KW-1185">Reference proteome</keyword>
<feature type="domain" description="HTH tetR-type" evidence="3">
    <location>
        <begin position="16"/>
        <end position="76"/>
    </location>
</feature>
<accession>A0A0P1IW71</accession>
<dbReference type="PRINTS" id="PR00455">
    <property type="entry name" value="HTHTETR"/>
</dbReference>
<sequence length="208" mass="23584">MVELKTEPKKLSRIQQRNRDLITDAGLNVFSQYGFRGATLDQIAEASGLSKPNILYYFTGKEDIYVTLLNRILDGWLDPLDELDPNGDPISEIVAYVERKMEMSRKYPRESRLFANEIIQGGTRVLDHIEVDIKPQIDAKIAVIQGWIDTGQLAQVDARHLLTSIWATTQHYADFEAQTQLFLGEGDRVLTEGTEFLTALFRKALQPG</sequence>
<protein>
    <submittedName>
        <fullName evidence="4">Rut operon repressor</fullName>
    </submittedName>
</protein>
<evidence type="ECO:0000256" key="1">
    <source>
        <dbReference type="ARBA" id="ARBA00023125"/>
    </source>
</evidence>
<evidence type="ECO:0000313" key="5">
    <source>
        <dbReference type="Proteomes" id="UP000051184"/>
    </source>
</evidence>
<dbReference type="SUPFAM" id="SSF46689">
    <property type="entry name" value="Homeodomain-like"/>
    <property type="match status" value="1"/>
</dbReference>
<dbReference type="EMBL" id="CYUE01000020">
    <property type="protein sequence ID" value="CUK26284.1"/>
    <property type="molecule type" value="Genomic_DNA"/>
</dbReference>
<dbReference type="PANTHER" id="PTHR30055:SF196">
    <property type="entry name" value="HTH-TYPE TRANSCRIPTIONAL REGULATOR RUTR"/>
    <property type="match status" value="1"/>
</dbReference>
<proteinExistence type="predicted"/>
<dbReference type="GO" id="GO:0003700">
    <property type="term" value="F:DNA-binding transcription factor activity"/>
    <property type="evidence" value="ECO:0007669"/>
    <property type="project" value="TreeGrafter"/>
</dbReference>
<dbReference type="GO" id="GO:0045892">
    <property type="term" value="P:negative regulation of DNA-templated transcription"/>
    <property type="evidence" value="ECO:0007669"/>
    <property type="project" value="InterPro"/>
</dbReference>
<dbReference type="STRING" id="1715691.TA5113_00921"/>
<dbReference type="InterPro" id="IPR001647">
    <property type="entry name" value="HTH_TetR"/>
</dbReference>
<dbReference type="GO" id="GO:0000976">
    <property type="term" value="F:transcription cis-regulatory region binding"/>
    <property type="evidence" value="ECO:0007669"/>
    <property type="project" value="TreeGrafter"/>
</dbReference>
<dbReference type="Gene3D" id="1.10.357.10">
    <property type="entry name" value="Tetracycline Repressor, domain 2"/>
    <property type="match status" value="1"/>
</dbReference>
<dbReference type="InterPro" id="IPR036271">
    <property type="entry name" value="Tet_transcr_reg_TetR-rel_C_sf"/>
</dbReference>
<dbReference type="InterPro" id="IPR013573">
    <property type="entry name" value="Tscrpt_reg_YcdC_C"/>
</dbReference>
<dbReference type="PANTHER" id="PTHR30055">
    <property type="entry name" value="HTH-TYPE TRANSCRIPTIONAL REGULATOR RUTR"/>
    <property type="match status" value="1"/>
</dbReference>
<dbReference type="AlphaFoldDB" id="A0A0P1IW71"/>
<dbReference type="Pfam" id="PF08362">
    <property type="entry name" value="TetR_C_3"/>
    <property type="match status" value="1"/>
</dbReference>
<dbReference type="Proteomes" id="UP000051184">
    <property type="component" value="Unassembled WGS sequence"/>
</dbReference>
<dbReference type="InterPro" id="IPR009057">
    <property type="entry name" value="Homeodomain-like_sf"/>
</dbReference>
<feature type="DNA-binding region" description="H-T-H motif" evidence="2">
    <location>
        <begin position="39"/>
        <end position="58"/>
    </location>
</feature>
<dbReference type="Pfam" id="PF00440">
    <property type="entry name" value="TetR_N"/>
    <property type="match status" value="1"/>
</dbReference>
<keyword evidence="1 2" id="KW-0238">DNA-binding</keyword>
<dbReference type="SUPFAM" id="SSF48498">
    <property type="entry name" value="Tetracyclin repressor-like, C-terminal domain"/>
    <property type="match status" value="1"/>
</dbReference>
<reference evidence="5" key="1">
    <citation type="submission" date="2015-09" db="EMBL/GenBank/DDBJ databases">
        <authorList>
            <person name="Rodrigo-Torres Lidia"/>
            <person name="Arahal R.David."/>
        </authorList>
    </citation>
    <scope>NUCLEOTIDE SEQUENCE [LARGE SCALE GENOMIC DNA]</scope>
    <source>
        <strain evidence="5">CECT 5114</strain>
    </source>
</reference>
<dbReference type="RefSeq" id="WP_058315197.1">
    <property type="nucleotide sequence ID" value="NZ_CYTO01000009.1"/>
</dbReference>
<evidence type="ECO:0000313" key="4">
    <source>
        <dbReference type="EMBL" id="CUK26284.1"/>
    </source>
</evidence>
<dbReference type="OrthoDB" id="2356263at2"/>
<gene>
    <name evidence="4" type="primary">rutR_1</name>
    <name evidence="4" type="ORF">TA5114_02093</name>
</gene>
<dbReference type="InterPro" id="IPR050109">
    <property type="entry name" value="HTH-type_TetR-like_transc_reg"/>
</dbReference>
<dbReference type="PROSITE" id="PS50977">
    <property type="entry name" value="HTH_TETR_2"/>
    <property type="match status" value="1"/>
</dbReference>
<name>A0A0P1IW71_9RHOB</name>
<organism evidence="4 5">
    <name type="scientific">Cognatishimia activa</name>
    <dbReference type="NCBI Taxonomy" id="1715691"/>
    <lineage>
        <taxon>Bacteria</taxon>
        <taxon>Pseudomonadati</taxon>
        <taxon>Pseudomonadota</taxon>
        <taxon>Alphaproteobacteria</taxon>
        <taxon>Rhodobacterales</taxon>
        <taxon>Paracoccaceae</taxon>
        <taxon>Cognatishimia</taxon>
    </lineage>
</organism>
<dbReference type="Gene3D" id="1.10.10.60">
    <property type="entry name" value="Homeodomain-like"/>
    <property type="match status" value="1"/>
</dbReference>
<evidence type="ECO:0000256" key="2">
    <source>
        <dbReference type="PROSITE-ProRule" id="PRU00335"/>
    </source>
</evidence>